<evidence type="ECO:0000313" key="3">
    <source>
        <dbReference type="Proteomes" id="UP000236161"/>
    </source>
</evidence>
<dbReference type="Proteomes" id="UP000236161">
    <property type="component" value="Unassembled WGS sequence"/>
</dbReference>
<sequence>MVVVCFVGGDKKSPAKMLAAGRDSLGGCGSSGASGRSRWEEGDGDGDGDDDDDDDGSQVAPAA</sequence>
<protein>
    <submittedName>
        <fullName evidence="2">Uncharacterized protein</fullName>
    </submittedName>
</protein>
<reference evidence="2 3" key="1">
    <citation type="journal article" date="2017" name="Nature">
        <title>The Apostasia genome and the evolution of orchids.</title>
        <authorList>
            <person name="Zhang G.Q."/>
            <person name="Liu K.W."/>
            <person name="Li Z."/>
            <person name="Lohaus R."/>
            <person name="Hsiao Y.Y."/>
            <person name="Niu S.C."/>
            <person name="Wang J.Y."/>
            <person name="Lin Y.C."/>
            <person name="Xu Q."/>
            <person name="Chen L.J."/>
            <person name="Yoshida K."/>
            <person name="Fujiwara S."/>
            <person name="Wang Z.W."/>
            <person name="Zhang Y.Q."/>
            <person name="Mitsuda N."/>
            <person name="Wang M."/>
            <person name="Liu G.H."/>
            <person name="Pecoraro L."/>
            <person name="Huang H.X."/>
            <person name="Xiao X.J."/>
            <person name="Lin M."/>
            <person name="Wu X.Y."/>
            <person name="Wu W.L."/>
            <person name="Chen Y.Y."/>
            <person name="Chang S.B."/>
            <person name="Sakamoto S."/>
            <person name="Ohme-Takagi M."/>
            <person name="Yagi M."/>
            <person name="Zeng S.J."/>
            <person name="Shen C.Y."/>
            <person name="Yeh C.M."/>
            <person name="Luo Y.B."/>
            <person name="Tsai W.C."/>
            <person name="Van de Peer Y."/>
            <person name="Liu Z.J."/>
        </authorList>
    </citation>
    <scope>NUCLEOTIDE SEQUENCE [LARGE SCALE GENOMIC DNA]</scope>
    <source>
        <strain evidence="3">cv. Shenzhen</strain>
        <tissue evidence="2">Stem</tissue>
    </source>
</reference>
<accession>A0A2I0B2G3</accession>
<feature type="region of interest" description="Disordered" evidence="1">
    <location>
        <begin position="20"/>
        <end position="63"/>
    </location>
</feature>
<evidence type="ECO:0000313" key="2">
    <source>
        <dbReference type="EMBL" id="PKA61972.1"/>
    </source>
</evidence>
<gene>
    <name evidence="2" type="ORF">AXF42_Ash019178</name>
</gene>
<name>A0A2I0B2G3_9ASPA</name>
<proteinExistence type="predicted"/>
<feature type="compositionally biased region" description="Acidic residues" evidence="1">
    <location>
        <begin position="42"/>
        <end position="56"/>
    </location>
</feature>
<dbReference type="EMBL" id="KZ451922">
    <property type="protein sequence ID" value="PKA61972.1"/>
    <property type="molecule type" value="Genomic_DNA"/>
</dbReference>
<keyword evidence="3" id="KW-1185">Reference proteome</keyword>
<organism evidence="2 3">
    <name type="scientific">Apostasia shenzhenica</name>
    <dbReference type="NCBI Taxonomy" id="1088818"/>
    <lineage>
        <taxon>Eukaryota</taxon>
        <taxon>Viridiplantae</taxon>
        <taxon>Streptophyta</taxon>
        <taxon>Embryophyta</taxon>
        <taxon>Tracheophyta</taxon>
        <taxon>Spermatophyta</taxon>
        <taxon>Magnoliopsida</taxon>
        <taxon>Liliopsida</taxon>
        <taxon>Asparagales</taxon>
        <taxon>Orchidaceae</taxon>
        <taxon>Apostasioideae</taxon>
        <taxon>Apostasia</taxon>
    </lineage>
</organism>
<dbReference type="AlphaFoldDB" id="A0A2I0B2G3"/>
<evidence type="ECO:0000256" key="1">
    <source>
        <dbReference type="SAM" id="MobiDB-lite"/>
    </source>
</evidence>